<feature type="transmembrane region" description="Helical" evidence="1">
    <location>
        <begin position="6"/>
        <end position="28"/>
    </location>
</feature>
<name>A0A6J5KIX9_9CAUD</name>
<keyword evidence="1" id="KW-1133">Transmembrane helix</keyword>
<accession>A0A6J5KIX9</accession>
<gene>
    <name evidence="2" type="ORF">UFOVP27_49</name>
</gene>
<dbReference type="EMBL" id="LR796157">
    <property type="protein sequence ID" value="CAB4122074.1"/>
    <property type="molecule type" value="Genomic_DNA"/>
</dbReference>
<keyword evidence="1" id="KW-0812">Transmembrane</keyword>
<reference evidence="2" key="1">
    <citation type="submission" date="2020-04" db="EMBL/GenBank/DDBJ databases">
        <authorList>
            <person name="Chiriac C."/>
            <person name="Salcher M."/>
            <person name="Ghai R."/>
            <person name="Kavagutti S V."/>
        </authorList>
    </citation>
    <scope>NUCLEOTIDE SEQUENCE</scope>
</reference>
<keyword evidence="1" id="KW-0472">Membrane</keyword>
<proteinExistence type="predicted"/>
<organism evidence="2">
    <name type="scientific">uncultured Caudovirales phage</name>
    <dbReference type="NCBI Taxonomy" id="2100421"/>
    <lineage>
        <taxon>Viruses</taxon>
        <taxon>Duplodnaviria</taxon>
        <taxon>Heunggongvirae</taxon>
        <taxon>Uroviricota</taxon>
        <taxon>Caudoviricetes</taxon>
        <taxon>Peduoviridae</taxon>
        <taxon>Maltschvirus</taxon>
        <taxon>Maltschvirus maltsch</taxon>
    </lineage>
</organism>
<evidence type="ECO:0000313" key="2">
    <source>
        <dbReference type="EMBL" id="CAB4122074.1"/>
    </source>
</evidence>
<sequence>MAASDLASIIYSYVFVTGAIGSVIWFVAKKAIHHVIEESLEDIKIIKHEVTPNSGSSMSDVVKLQILPLVKELRENQVEISSDISKLEGKFEQHIQEHSIKKA</sequence>
<evidence type="ECO:0000256" key="1">
    <source>
        <dbReference type="SAM" id="Phobius"/>
    </source>
</evidence>
<protein>
    <submittedName>
        <fullName evidence="2">Uncharacterized protein</fullName>
    </submittedName>
</protein>